<evidence type="ECO:0000313" key="1">
    <source>
        <dbReference type="EMBL" id="CAB4655507.1"/>
    </source>
</evidence>
<evidence type="ECO:0000313" key="2">
    <source>
        <dbReference type="EMBL" id="CAB4863852.1"/>
    </source>
</evidence>
<dbReference type="AlphaFoldDB" id="A0A6J7CYH8"/>
<dbReference type="InterPro" id="IPR019660">
    <property type="entry name" value="Put_sensory_transdc_reg_YbjN"/>
</dbReference>
<dbReference type="EMBL" id="CAFBLK010000074">
    <property type="protein sequence ID" value="CAB4863852.1"/>
    <property type="molecule type" value="Genomic_DNA"/>
</dbReference>
<dbReference type="Gene3D" id="3.30.1460.10">
    <property type="match status" value="1"/>
</dbReference>
<accession>A0A6J7CYH8</accession>
<dbReference type="Pfam" id="PF10722">
    <property type="entry name" value="YbjN"/>
    <property type="match status" value="1"/>
</dbReference>
<name>A0A6J7CYH8_9ZZZZ</name>
<protein>
    <submittedName>
        <fullName evidence="2">Unannotated protein</fullName>
    </submittedName>
</protein>
<sequence length="144" mass="16667">MIEEAHALIDAHLFGPINDEPAIQHVEYEAELRRWYVRFGCDGRDAATIYFDLHQRTLRHELYFLPAPEDQARKAELAIWVLQRNHDLYGTRFSMGPEGDIYLTGRLALEHLTVGELDRIIGVLYEVVERWFGAAVKIAYGPRT</sequence>
<dbReference type="EMBL" id="CAEZWM010000063">
    <property type="protein sequence ID" value="CAB4655507.1"/>
    <property type="molecule type" value="Genomic_DNA"/>
</dbReference>
<reference evidence="2" key="1">
    <citation type="submission" date="2020-05" db="EMBL/GenBank/DDBJ databases">
        <authorList>
            <person name="Chiriac C."/>
            <person name="Salcher M."/>
            <person name="Ghai R."/>
            <person name="Kavagutti S V."/>
        </authorList>
    </citation>
    <scope>NUCLEOTIDE SEQUENCE</scope>
</reference>
<proteinExistence type="predicted"/>
<organism evidence="2">
    <name type="scientific">freshwater metagenome</name>
    <dbReference type="NCBI Taxonomy" id="449393"/>
    <lineage>
        <taxon>unclassified sequences</taxon>
        <taxon>metagenomes</taxon>
        <taxon>ecological metagenomes</taxon>
    </lineage>
</organism>
<dbReference type="SUPFAM" id="SSF69635">
    <property type="entry name" value="Type III secretory system chaperone-like"/>
    <property type="match status" value="1"/>
</dbReference>
<gene>
    <name evidence="1" type="ORF">UFOPK2242_00651</name>
    <name evidence="2" type="ORF">UFOPK3317_00556</name>
</gene>